<dbReference type="EMBL" id="QRVJ01000002">
    <property type="protein sequence ID" value="RGS39361.1"/>
    <property type="molecule type" value="Genomic_DNA"/>
</dbReference>
<dbReference type="InterPro" id="IPR003737">
    <property type="entry name" value="GlcNAc_PI_deacetylase-related"/>
</dbReference>
<dbReference type="SUPFAM" id="SSF102588">
    <property type="entry name" value="LmbE-like"/>
    <property type="match status" value="1"/>
</dbReference>
<dbReference type="AlphaFoldDB" id="A0A412IN70"/>
<dbReference type="Pfam" id="PF02585">
    <property type="entry name" value="PIG-L"/>
    <property type="match status" value="1"/>
</dbReference>
<accession>A0A412IN70</accession>
<reference evidence="1 2" key="1">
    <citation type="submission" date="2018-08" db="EMBL/GenBank/DDBJ databases">
        <title>A genome reference for cultivated species of the human gut microbiota.</title>
        <authorList>
            <person name="Zou Y."/>
            <person name="Xue W."/>
            <person name="Luo G."/>
        </authorList>
    </citation>
    <scope>NUCLEOTIDE SEQUENCE [LARGE SCALE GENOMIC DNA]</scope>
    <source>
        <strain evidence="1 2">AF22-3AC</strain>
    </source>
</reference>
<gene>
    <name evidence="1" type="ORF">DWX97_03695</name>
</gene>
<sequence>MKVLVFAPHNDDEVLGVGGTIAKYAREGYEVYVCEATSLLSKPERIQFVRNEALRAHEILGVKKTFFLDLPVVAIKDTPTKEVNARFNEIVRQVKPNIAFIPHKGDMHIDHGEVAKAAMVALRPIENPQLKEIYVYETLSETEWNIPTVDNVFIPNCYNDISGSIALKKQAMECFKSQLKEFPHPRSLEAIESLSRLRGSTIGVANAESFMLIRKRM</sequence>
<dbReference type="PANTHER" id="PTHR12993:SF11">
    <property type="entry name" value="N-ACETYLGLUCOSAMINYL-PHOSPHATIDYLINOSITOL DE-N-ACETYLASE"/>
    <property type="match status" value="1"/>
</dbReference>
<dbReference type="Proteomes" id="UP000283341">
    <property type="component" value="Unassembled WGS sequence"/>
</dbReference>
<dbReference type="Gene3D" id="3.40.50.10320">
    <property type="entry name" value="LmbE-like"/>
    <property type="match status" value="1"/>
</dbReference>
<evidence type="ECO:0000313" key="2">
    <source>
        <dbReference type="Proteomes" id="UP000283341"/>
    </source>
</evidence>
<dbReference type="GO" id="GO:0016811">
    <property type="term" value="F:hydrolase activity, acting on carbon-nitrogen (but not peptide) bonds, in linear amides"/>
    <property type="evidence" value="ECO:0007669"/>
    <property type="project" value="TreeGrafter"/>
</dbReference>
<evidence type="ECO:0000313" key="1">
    <source>
        <dbReference type="EMBL" id="RGS39361.1"/>
    </source>
</evidence>
<dbReference type="PANTHER" id="PTHR12993">
    <property type="entry name" value="N-ACETYLGLUCOSAMINYL-PHOSPHATIDYLINOSITOL DE-N-ACETYLASE-RELATED"/>
    <property type="match status" value="1"/>
</dbReference>
<comment type="caution">
    <text evidence="1">The sequence shown here is derived from an EMBL/GenBank/DDBJ whole genome shotgun (WGS) entry which is preliminary data.</text>
</comment>
<protein>
    <submittedName>
        <fullName evidence="1">PIG-L family deacetylase</fullName>
    </submittedName>
</protein>
<organism evidence="1 2">
    <name type="scientific">Bacteroides cellulosilyticus</name>
    <dbReference type="NCBI Taxonomy" id="246787"/>
    <lineage>
        <taxon>Bacteria</taxon>
        <taxon>Pseudomonadati</taxon>
        <taxon>Bacteroidota</taxon>
        <taxon>Bacteroidia</taxon>
        <taxon>Bacteroidales</taxon>
        <taxon>Bacteroidaceae</taxon>
        <taxon>Bacteroides</taxon>
    </lineage>
</organism>
<name>A0A412IN70_9BACE</name>
<dbReference type="InterPro" id="IPR024078">
    <property type="entry name" value="LmbE-like_dom_sf"/>
</dbReference>
<proteinExistence type="predicted"/>